<dbReference type="Proteomes" id="UP000192578">
    <property type="component" value="Unassembled WGS sequence"/>
</dbReference>
<dbReference type="EMBL" id="MTYJ01000324">
    <property type="protein sequence ID" value="OWA53487.1"/>
    <property type="molecule type" value="Genomic_DNA"/>
</dbReference>
<organism evidence="2 3">
    <name type="scientific">Hypsibius exemplaris</name>
    <name type="common">Freshwater tardigrade</name>
    <dbReference type="NCBI Taxonomy" id="2072580"/>
    <lineage>
        <taxon>Eukaryota</taxon>
        <taxon>Metazoa</taxon>
        <taxon>Ecdysozoa</taxon>
        <taxon>Tardigrada</taxon>
        <taxon>Eutardigrada</taxon>
        <taxon>Parachela</taxon>
        <taxon>Hypsibioidea</taxon>
        <taxon>Hypsibiidae</taxon>
        <taxon>Hypsibius</taxon>
    </lineage>
</organism>
<evidence type="ECO:0000313" key="3">
    <source>
        <dbReference type="Proteomes" id="UP000192578"/>
    </source>
</evidence>
<protein>
    <submittedName>
        <fullName evidence="2">Uncharacterized protein</fullName>
    </submittedName>
</protein>
<name>A0A9X6NG81_HYPEX</name>
<sequence>MGKERVREERKEPVMMIVLLCTSTRKGVATRSPDSPYEDPVFPVRGARIPRTRSPDSSYEEPGFPVRGARIPRTRTLYSPYEEPGFPVRGPCIPRTRTLYYL</sequence>
<comment type="caution">
    <text evidence="2">The sequence shown here is derived from an EMBL/GenBank/DDBJ whole genome shotgun (WGS) entry which is preliminary data.</text>
</comment>
<evidence type="ECO:0000256" key="1">
    <source>
        <dbReference type="SAM" id="MobiDB-lite"/>
    </source>
</evidence>
<dbReference type="AlphaFoldDB" id="A0A9X6NG81"/>
<accession>A0A9X6NG81</accession>
<reference evidence="3" key="1">
    <citation type="submission" date="2017-01" db="EMBL/GenBank/DDBJ databases">
        <title>Comparative genomics of anhydrobiosis in the tardigrade Hypsibius dujardini.</title>
        <authorList>
            <person name="Yoshida Y."/>
            <person name="Koutsovoulos G."/>
            <person name="Laetsch D."/>
            <person name="Stevens L."/>
            <person name="Kumar S."/>
            <person name="Horikawa D."/>
            <person name="Ishino K."/>
            <person name="Komine S."/>
            <person name="Tomita M."/>
            <person name="Blaxter M."/>
            <person name="Arakawa K."/>
        </authorList>
    </citation>
    <scope>NUCLEOTIDE SEQUENCE [LARGE SCALE GENOMIC DNA]</scope>
    <source>
        <strain evidence="3">Z151</strain>
    </source>
</reference>
<evidence type="ECO:0000313" key="2">
    <source>
        <dbReference type="EMBL" id="OWA53487.1"/>
    </source>
</evidence>
<gene>
    <name evidence="2" type="ORF">BV898_17914</name>
</gene>
<keyword evidence="3" id="KW-1185">Reference proteome</keyword>
<feature type="region of interest" description="Disordered" evidence="1">
    <location>
        <begin position="27"/>
        <end position="67"/>
    </location>
</feature>
<proteinExistence type="predicted"/>